<dbReference type="InterPro" id="IPR011033">
    <property type="entry name" value="PRC_barrel-like_sf"/>
</dbReference>
<dbReference type="Pfam" id="PF05239">
    <property type="entry name" value="PRC"/>
    <property type="match status" value="1"/>
</dbReference>
<reference evidence="3 4" key="1">
    <citation type="journal article" date="2015" name="Int. J. Syst. Evol. Microbiol.">
        <title>Halomonas salicampi sp. nov., a halotolerant and alkalitolerant bacterium isolated from a saltern soil.</title>
        <authorList>
            <person name="Lee J.C."/>
            <person name="Kim Y.S."/>
            <person name="Yun B.S."/>
            <person name="Whang K.S."/>
        </authorList>
    </citation>
    <scope>NUCLEOTIDE SEQUENCE [LARGE SCALE GENOMIC DNA]</scope>
    <source>
        <strain evidence="3 4">BH103</strain>
    </source>
</reference>
<feature type="chain" id="PRO_5030570549" evidence="1">
    <location>
        <begin position="25"/>
        <end position="165"/>
    </location>
</feature>
<dbReference type="InterPro" id="IPR027275">
    <property type="entry name" value="PRC-brl_dom"/>
</dbReference>
<name>A0A7Z0LJW7_9GAMM</name>
<keyword evidence="4" id="KW-1185">Reference proteome</keyword>
<dbReference type="PANTHER" id="PTHR36505">
    <property type="entry name" value="BLR1072 PROTEIN"/>
    <property type="match status" value="1"/>
</dbReference>
<sequence length="165" mass="18374">MRKSIMTTAVSAALLCGVAFHANAASSEPQGMYSADDIMDADVYLEGDTNEDIGDVEDILLNEDMKVSSIVVESGAVLGLGGREIVVDSDYFRLETDTDGNDTEHRILISASEEEVKSFPTYNRDWWEQTKVNARDAWETTEQELESAWQYTRDAFDSDEGVNQE</sequence>
<evidence type="ECO:0000313" key="4">
    <source>
        <dbReference type="Proteomes" id="UP000586119"/>
    </source>
</evidence>
<dbReference type="AlphaFoldDB" id="A0A7Z0LJW7"/>
<proteinExistence type="predicted"/>
<feature type="domain" description="PRC-barrel" evidence="2">
    <location>
        <begin position="32"/>
        <end position="113"/>
    </location>
</feature>
<evidence type="ECO:0000259" key="2">
    <source>
        <dbReference type="Pfam" id="PF05239"/>
    </source>
</evidence>
<dbReference type="Gene3D" id="2.30.30.240">
    <property type="entry name" value="PRC-barrel domain"/>
    <property type="match status" value="1"/>
</dbReference>
<dbReference type="Proteomes" id="UP000586119">
    <property type="component" value="Unassembled WGS sequence"/>
</dbReference>
<keyword evidence="1" id="KW-0732">Signal</keyword>
<feature type="signal peptide" evidence="1">
    <location>
        <begin position="1"/>
        <end position="24"/>
    </location>
</feature>
<dbReference type="PANTHER" id="PTHR36505:SF1">
    <property type="entry name" value="BLR1072 PROTEIN"/>
    <property type="match status" value="1"/>
</dbReference>
<accession>A0A7Z0LJW7</accession>
<dbReference type="RefSeq" id="WP_179929610.1">
    <property type="nucleotide sequence ID" value="NZ_JACCDF010000003.1"/>
</dbReference>
<evidence type="ECO:0000313" key="3">
    <source>
        <dbReference type="EMBL" id="NYS60275.1"/>
    </source>
</evidence>
<comment type="caution">
    <text evidence="3">The sequence shown here is derived from an EMBL/GenBank/DDBJ whole genome shotgun (WGS) entry which is preliminary data.</text>
</comment>
<dbReference type="EMBL" id="JACCDF010000003">
    <property type="protein sequence ID" value="NYS60275.1"/>
    <property type="molecule type" value="Genomic_DNA"/>
</dbReference>
<dbReference type="SUPFAM" id="SSF50346">
    <property type="entry name" value="PRC-barrel domain"/>
    <property type="match status" value="1"/>
</dbReference>
<gene>
    <name evidence="3" type="ORF">HZS81_05790</name>
</gene>
<organism evidence="3 4">
    <name type="scientific">Vreelandella salicampi</name>
    <dbReference type="NCBI Taxonomy" id="1449798"/>
    <lineage>
        <taxon>Bacteria</taxon>
        <taxon>Pseudomonadati</taxon>
        <taxon>Pseudomonadota</taxon>
        <taxon>Gammaproteobacteria</taxon>
        <taxon>Oceanospirillales</taxon>
        <taxon>Halomonadaceae</taxon>
        <taxon>Vreelandella</taxon>
    </lineage>
</organism>
<protein>
    <submittedName>
        <fullName evidence="3">PRC-barrel domain-containing protein</fullName>
    </submittedName>
</protein>
<evidence type="ECO:0000256" key="1">
    <source>
        <dbReference type="SAM" id="SignalP"/>
    </source>
</evidence>